<gene>
    <name evidence="7" type="ORF">DFR50_1634</name>
</gene>
<dbReference type="AlphaFoldDB" id="A0A366EF40"/>
<evidence type="ECO:0000256" key="4">
    <source>
        <dbReference type="ARBA" id="ARBA00022803"/>
    </source>
</evidence>
<keyword evidence="2" id="KW-0677">Repeat</keyword>
<proteinExistence type="predicted"/>
<dbReference type="PANTHER" id="PTHR47870:SF4">
    <property type="entry name" value="CYTOCHROME C-TYPE BIOGENESIS PROTEIN CYCH"/>
    <property type="match status" value="1"/>
</dbReference>
<dbReference type="InterPro" id="IPR017560">
    <property type="entry name" value="Cyt_c_biogenesis_CcmI"/>
</dbReference>
<dbReference type="GO" id="GO:0005886">
    <property type="term" value="C:plasma membrane"/>
    <property type="evidence" value="ECO:0007669"/>
    <property type="project" value="TreeGrafter"/>
</dbReference>
<feature type="transmembrane region" description="Helical" evidence="5">
    <location>
        <begin position="93"/>
        <end position="114"/>
    </location>
</feature>
<dbReference type="RefSeq" id="WP_113894068.1">
    <property type="nucleotide sequence ID" value="NZ_QNRK01000063.1"/>
</dbReference>
<dbReference type="NCBIfam" id="TIGR03142">
    <property type="entry name" value="cytochro_ccmI"/>
    <property type="match status" value="1"/>
</dbReference>
<dbReference type="OrthoDB" id="9815847at2"/>
<evidence type="ECO:0000256" key="1">
    <source>
        <dbReference type="ARBA" id="ARBA00004196"/>
    </source>
</evidence>
<dbReference type="SUPFAM" id="SSF48452">
    <property type="entry name" value="TPR-like"/>
    <property type="match status" value="1"/>
</dbReference>
<keyword evidence="3" id="KW-0201">Cytochrome c-type biogenesis</keyword>
<name>A0A366EF40_9HYPH</name>
<comment type="caution">
    <text evidence="7">The sequence shown here is derived from an EMBL/GenBank/DDBJ whole genome shotgun (WGS) entry which is preliminary data.</text>
</comment>
<accession>A0A366EF40</accession>
<protein>
    <submittedName>
        <fullName evidence="7">Cytochrome c-type biogenesis protein CcmH</fullName>
    </submittedName>
</protein>
<evidence type="ECO:0000259" key="6">
    <source>
        <dbReference type="Pfam" id="PF23914"/>
    </source>
</evidence>
<evidence type="ECO:0000256" key="3">
    <source>
        <dbReference type="ARBA" id="ARBA00022748"/>
    </source>
</evidence>
<dbReference type="GO" id="GO:0017004">
    <property type="term" value="P:cytochrome complex assembly"/>
    <property type="evidence" value="ECO:0007669"/>
    <property type="project" value="UniProtKB-KW"/>
</dbReference>
<dbReference type="InterPro" id="IPR056413">
    <property type="entry name" value="TPR_CcmH_CycH"/>
</dbReference>
<dbReference type="GO" id="GO:0030313">
    <property type="term" value="C:cell envelope"/>
    <property type="evidence" value="ECO:0007669"/>
    <property type="project" value="UniProtKB-SubCell"/>
</dbReference>
<dbReference type="EMBL" id="QNRK01000063">
    <property type="protein sequence ID" value="RBP00938.1"/>
    <property type="molecule type" value="Genomic_DNA"/>
</dbReference>
<evidence type="ECO:0000256" key="2">
    <source>
        <dbReference type="ARBA" id="ARBA00022737"/>
    </source>
</evidence>
<keyword evidence="5" id="KW-1133">Transmembrane helix</keyword>
<feature type="domain" description="Cytochrome c-type biogenesis protein H TPR" evidence="6">
    <location>
        <begin position="133"/>
        <end position="261"/>
    </location>
</feature>
<dbReference type="Pfam" id="PF23914">
    <property type="entry name" value="TPR_CcmH_CycH"/>
    <property type="match status" value="1"/>
</dbReference>
<keyword evidence="5" id="KW-0812">Transmembrane</keyword>
<dbReference type="Gene3D" id="1.25.40.10">
    <property type="entry name" value="Tetratricopeptide repeat domain"/>
    <property type="match status" value="1"/>
</dbReference>
<reference evidence="7 8" key="1">
    <citation type="submission" date="2018-06" db="EMBL/GenBank/DDBJ databases">
        <title>Genomic Encyclopedia of Type Strains, Phase IV (KMG-IV): sequencing the most valuable type-strain genomes for metagenomic binning, comparative biology and taxonomic classification.</title>
        <authorList>
            <person name="Goeker M."/>
        </authorList>
    </citation>
    <scope>NUCLEOTIDE SEQUENCE [LARGE SCALE GENOMIC DNA]</scope>
    <source>
        <strain evidence="7 8">DSM 24875</strain>
    </source>
</reference>
<evidence type="ECO:0000313" key="7">
    <source>
        <dbReference type="EMBL" id="RBP00938.1"/>
    </source>
</evidence>
<evidence type="ECO:0000256" key="5">
    <source>
        <dbReference type="SAM" id="Phobius"/>
    </source>
</evidence>
<dbReference type="PANTHER" id="PTHR47870">
    <property type="entry name" value="CYTOCHROME C-TYPE BIOGENESIS PROTEIN CCMH"/>
    <property type="match status" value="1"/>
</dbReference>
<keyword evidence="4" id="KW-0802">TPR repeat</keyword>
<dbReference type="Proteomes" id="UP000253529">
    <property type="component" value="Unassembled WGS sequence"/>
</dbReference>
<comment type="subcellular location">
    <subcellularLocation>
        <location evidence="1">Cell envelope</location>
    </subcellularLocation>
</comment>
<keyword evidence="8" id="KW-1185">Reference proteome</keyword>
<sequence length="368" mass="38110">MVWFVLAGLTAVAVLAAIWPLLRSSRSDDRDAAASGEAAFYKAQLDEIQRDVERGQLPESEAAGARAEAARRLLALRAEGASLPPAPKGRNRLAAAALVVVGVPAIALPLYVLLGQPEMPDAPLASRDPAAHAASDIDAAIAGVEKHLISDPDDGKGWAVLAPVYMRLERYEDAAHAYAETLRLLGDDPARRAAYGEALVAAAGGVVTDTARDAFAKALAKDPALPQARFYLALAAEQDGKTGDAVRAYQALVADAPPDAPYVAAVKARVAALQGAPPQPQAAETPAAVPAGQQAMIEGMVNRLASRLATNGGSLDEWARLIRAYTVLHQGDKARAALADARKALAPDADAGASLDALARDLGLGDAK</sequence>
<keyword evidence="5" id="KW-0472">Membrane</keyword>
<dbReference type="InterPro" id="IPR051263">
    <property type="entry name" value="C-type_cytochrome_biogenesis"/>
</dbReference>
<evidence type="ECO:0000313" key="8">
    <source>
        <dbReference type="Proteomes" id="UP000253529"/>
    </source>
</evidence>
<organism evidence="7 8">
    <name type="scientific">Roseiarcus fermentans</name>
    <dbReference type="NCBI Taxonomy" id="1473586"/>
    <lineage>
        <taxon>Bacteria</taxon>
        <taxon>Pseudomonadati</taxon>
        <taxon>Pseudomonadota</taxon>
        <taxon>Alphaproteobacteria</taxon>
        <taxon>Hyphomicrobiales</taxon>
        <taxon>Roseiarcaceae</taxon>
        <taxon>Roseiarcus</taxon>
    </lineage>
</organism>
<dbReference type="InterPro" id="IPR011990">
    <property type="entry name" value="TPR-like_helical_dom_sf"/>
</dbReference>